<evidence type="ECO:0000313" key="2">
    <source>
        <dbReference type="EMBL" id="WOV88624.1"/>
    </source>
</evidence>
<proteinExistence type="predicted"/>
<feature type="transmembrane region" description="Helical" evidence="1">
    <location>
        <begin position="6"/>
        <end position="25"/>
    </location>
</feature>
<keyword evidence="1" id="KW-0472">Membrane</keyword>
<dbReference type="EMBL" id="CP129118">
    <property type="protein sequence ID" value="WOV88624.1"/>
    <property type="molecule type" value="Genomic_DNA"/>
</dbReference>
<keyword evidence="1" id="KW-0812">Transmembrane</keyword>
<dbReference type="Proteomes" id="UP001303902">
    <property type="component" value="Chromosome"/>
</dbReference>
<evidence type="ECO:0000313" key="3">
    <source>
        <dbReference type="Proteomes" id="UP001303902"/>
    </source>
</evidence>
<evidence type="ECO:0000256" key="1">
    <source>
        <dbReference type="SAM" id="Phobius"/>
    </source>
</evidence>
<sequence>MGFVIRIVIIAFIVYLFYRGIRYLVDPKRKLDEAHEKESYYFYDDVKNVRKNFFITYKGAMFEGEKYLGTTEDAFEVVSIFVWVKDETKLQGFTKDDFHFLSSEINSNYPQAEISWKNPIEQLMKAR</sequence>
<dbReference type="RefSeq" id="WP_317969868.1">
    <property type="nucleotide sequence ID" value="NZ_CP129118.1"/>
</dbReference>
<accession>A0ABZ0LAM3</accession>
<keyword evidence="1" id="KW-1133">Transmembrane helix</keyword>
<keyword evidence="3" id="KW-1185">Reference proteome</keyword>
<gene>
    <name evidence="2" type="ORF">QWT69_05795</name>
</gene>
<protein>
    <submittedName>
        <fullName evidence="2">Sigma-w pathway protein ysdB</fullName>
    </submittedName>
</protein>
<name>A0ABZ0LAM3_9BACL</name>
<reference evidence="2 3" key="1">
    <citation type="submission" date="2023-06" db="EMBL/GenBank/DDBJ databases">
        <title>Sporosarcina sp. nov., isolated from Korean tranditional fermented seafood 'Jeotgal'.</title>
        <authorList>
            <person name="Yang A.I."/>
            <person name="Shin N.-R."/>
        </authorList>
    </citation>
    <scope>NUCLEOTIDE SEQUENCE [LARGE SCALE GENOMIC DNA]</scope>
    <source>
        <strain evidence="2 3">T2O-4</strain>
    </source>
</reference>
<organism evidence="2 3">
    <name type="scientific">Sporosarcina oncorhynchi</name>
    <dbReference type="NCBI Taxonomy" id="3056444"/>
    <lineage>
        <taxon>Bacteria</taxon>
        <taxon>Bacillati</taxon>
        <taxon>Bacillota</taxon>
        <taxon>Bacilli</taxon>
        <taxon>Bacillales</taxon>
        <taxon>Caryophanaceae</taxon>
        <taxon>Sporosarcina</taxon>
    </lineage>
</organism>